<feature type="compositionally biased region" description="Low complexity" evidence="1">
    <location>
        <begin position="65"/>
        <end position="77"/>
    </location>
</feature>
<reference evidence="3 4" key="2">
    <citation type="submission" date="2018-11" db="EMBL/GenBank/DDBJ databases">
        <authorList>
            <consortium name="Pathogen Informatics"/>
        </authorList>
    </citation>
    <scope>NUCLEOTIDE SEQUENCE [LARGE SCALE GENOMIC DNA]</scope>
</reference>
<feature type="signal peptide" evidence="2">
    <location>
        <begin position="1"/>
        <end position="19"/>
    </location>
</feature>
<evidence type="ECO:0000256" key="1">
    <source>
        <dbReference type="SAM" id="MobiDB-lite"/>
    </source>
</evidence>
<feature type="chain" id="PRO_5043133191" evidence="2">
    <location>
        <begin position="20"/>
        <end position="115"/>
    </location>
</feature>
<sequence>MVFFGCVFIVVASIMMCCACGFLAFSNSSKSVITITQQPQMVNQMPMGSYFNQPKPPPFMATGYQASQPQVPAGAPVQPAPYPSGQMYTLPPTVPPSYDQTGEAPGHHSMPGEKY</sequence>
<reference evidence="5" key="1">
    <citation type="submission" date="2017-02" db="UniProtKB">
        <authorList>
            <consortium name="WormBaseParasite"/>
        </authorList>
    </citation>
    <scope>IDENTIFICATION</scope>
</reference>
<keyword evidence="2" id="KW-0732">Signal</keyword>
<feature type="region of interest" description="Disordered" evidence="1">
    <location>
        <begin position="62"/>
        <end position="115"/>
    </location>
</feature>
<evidence type="ECO:0000256" key="2">
    <source>
        <dbReference type="SAM" id="SignalP"/>
    </source>
</evidence>
<proteinExistence type="predicted"/>
<name>A0A0R3X2A9_HYDTA</name>
<protein>
    <submittedName>
        <fullName evidence="5">Protein shisa-5</fullName>
    </submittedName>
</protein>
<dbReference type="WBParaSite" id="TTAC_0000741501-mRNA-1">
    <property type="protein sequence ID" value="TTAC_0000741501-mRNA-1"/>
    <property type="gene ID" value="TTAC_0000741501"/>
</dbReference>
<dbReference type="OrthoDB" id="6259885at2759"/>
<organism evidence="5">
    <name type="scientific">Hydatigena taeniaeformis</name>
    <name type="common">Feline tapeworm</name>
    <name type="synonym">Taenia taeniaeformis</name>
    <dbReference type="NCBI Taxonomy" id="6205"/>
    <lineage>
        <taxon>Eukaryota</taxon>
        <taxon>Metazoa</taxon>
        <taxon>Spiralia</taxon>
        <taxon>Lophotrochozoa</taxon>
        <taxon>Platyhelminthes</taxon>
        <taxon>Cestoda</taxon>
        <taxon>Eucestoda</taxon>
        <taxon>Cyclophyllidea</taxon>
        <taxon>Taeniidae</taxon>
        <taxon>Hydatigera</taxon>
    </lineage>
</organism>
<keyword evidence="4" id="KW-1185">Reference proteome</keyword>
<accession>A0A0R3X2A9</accession>
<evidence type="ECO:0000313" key="3">
    <source>
        <dbReference type="EMBL" id="VDM31775.1"/>
    </source>
</evidence>
<gene>
    <name evidence="3" type="ORF">TTAC_LOCUS7400</name>
</gene>
<dbReference type="EMBL" id="UYWX01020369">
    <property type="protein sequence ID" value="VDM31775.1"/>
    <property type="molecule type" value="Genomic_DNA"/>
</dbReference>
<evidence type="ECO:0000313" key="5">
    <source>
        <dbReference type="WBParaSite" id="TTAC_0000741501-mRNA-1"/>
    </source>
</evidence>
<dbReference type="AlphaFoldDB" id="A0A0R3X2A9"/>
<dbReference type="Proteomes" id="UP000274429">
    <property type="component" value="Unassembled WGS sequence"/>
</dbReference>
<evidence type="ECO:0000313" key="4">
    <source>
        <dbReference type="Proteomes" id="UP000274429"/>
    </source>
</evidence>